<name>A0ABW8B2P5_9FIRM</name>
<organism evidence="2 3">
    <name type="scientific">Dorea amylophila</name>
    <dbReference type="NCBI Taxonomy" id="2981789"/>
    <lineage>
        <taxon>Bacteria</taxon>
        <taxon>Bacillati</taxon>
        <taxon>Bacillota</taxon>
        <taxon>Clostridia</taxon>
        <taxon>Lachnospirales</taxon>
        <taxon>Lachnospiraceae</taxon>
        <taxon>Dorea</taxon>
    </lineage>
</organism>
<evidence type="ECO:0000313" key="2">
    <source>
        <dbReference type="EMBL" id="MFI7846549.1"/>
    </source>
</evidence>
<keyword evidence="1" id="KW-0812">Transmembrane</keyword>
<keyword evidence="3" id="KW-1185">Reference proteome</keyword>
<reference evidence="2 3" key="1">
    <citation type="submission" date="2024-08" db="EMBL/GenBank/DDBJ databases">
        <authorList>
            <person name="Vancuren S.J."/>
            <person name="Allen-Vercoe E."/>
        </authorList>
    </citation>
    <scope>NUCLEOTIDE SEQUENCE [LARGE SCALE GENOMIC DNA]</scope>
    <source>
        <strain evidence="2 3">16-6-I_42_FAA</strain>
    </source>
</reference>
<proteinExistence type="predicted"/>
<evidence type="ECO:0000313" key="3">
    <source>
        <dbReference type="Proteomes" id="UP001614216"/>
    </source>
</evidence>
<sequence length="176" mass="20495">MKTALPAALTSFIPWKQLTALTSSWNMELLTIASMAVVVIIMWIQSFGWGEHGLDIEEKFWLLKGRTEGPFGHGGVWTRYRERTSEVLLGRDKYFIGNRLWDDIYVRTSGKRRIRCYLNVQKDQIILTVMRGHIVLGRRRYEADSKKRIRLSEFSDVLIMDGVEIVFQKLQEKITG</sequence>
<protein>
    <recommendedName>
        <fullName evidence="4">FHA domain-containing protein</fullName>
    </recommendedName>
</protein>
<comment type="caution">
    <text evidence="2">The sequence shown here is derived from an EMBL/GenBank/DDBJ whole genome shotgun (WGS) entry which is preliminary data.</text>
</comment>
<evidence type="ECO:0008006" key="4">
    <source>
        <dbReference type="Google" id="ProtNLM"/>
    </source>
</evidence>
<feature type="transmembrane region" description="Helical" evidence="1">
    <location>
        <begin position="30"/>
        <end position="50"/>
    </location>
</feature>
<keyword evidence="1" id="KW-1133">Transmembrane helix</keyword>
<accession>A0ABW8B2P5</accession>
<dbReference type="EMBL" id="JBITRD010000013">
    <property type="protein sequence ID" value="MFI7846549.1"/>
    <property type="molecule type" value="Genomic_DNA"/>
</dbReference>
<gene>
    <name evidence="2" type="ORF">ACIF0M_13685</name>
</gene>
<dbReference type="RefSeq" id="WP_396570384.1">
    <property type="nucleotide sequence ID" value="NZ_JBITRD010000013.1"/>
</dbReference>
<dbReference type="Proteomes" id="UP001614216">
    <property type="component" value="Unassembled WGS sequence"/>
</dbReference>
<evidence type="ECO:0000256" key="1">
    <source>
        <dbReference type="SAM" id="Phobius"/>
    </source>
</evidence>
<keyword evidence="1" id="KW-0472">Membrane</keyword>